<reference evidence="2" key="1">
    <citation type="submission" date="2021-04" db="EMBL/GenBank/DDBJ databases">
        <title>Pseudonocardia sp. nov., isolated from sandy soil of mangrove forest.</title>
        <authorList>
            <person name="Zan Z."/>
            <person name="Huang R."/>
            <person name="Liu W."/>
        </authorList>
    </citation>
    <scope>NUCLEOTIDE SEQUENCE</scope>
    <source>
        <strain evidence="2">S2-4</strain>
    </source>
</reference>
<sequence>MDPTTCSVCVLAGSMGGAVAGLCAARRRARWHARGRERGRTGRTWPGGRARPRPPGEGGDADV</sequence>
<keyword evidence="3" id="KW-1185">Reference proteome</keyword>
<dbReference type="EMBL" id="JAGSOV010000051">
    <property type="protein sequence ID" value="MCO1658185.1"/>
    <property type="molecule type" value="Genomic_DNA"/>
</dbReference>
<dbReference type="Proteomes" id="UP001165283">
    <property type="component" value="Unassembled WGS sequence"/>
</dbReference>
<organism evidence="2 3">
    <name type="scientific">Pseudonocardia humida</name>
    <dbReference type="NCBI Taxonomy" id="2800819"/>
    <lineage>
        <taxon>Bacteria</taxon>
        <taxon>Bacillati</taxon>
        <taxon>Actinomycetota</taxon>
        <taxon>Actinomycetes</taxon>
        <taxon>Pseudonocardiales</taxon>
        <taxon>Pseudonocardiaceae</taxon>
        <taxon>Pseudonocardia</taxon>
    </lineage>
</organism>
<proteinExistence type="predicted"/>
<accession>A0ABT1A5B0</accession>
<evidence type="ECO:0000313" key="3">
    <source>
        <dbReference type="Proteomes" id="UP001165283"/>
    </source>
</evidence>
<feature type="region of interest" description="Disordered" evidence="1">
    <location>
        <begin position="30"/>
        <end position="63"/>
    </location>
</feature>
<gene>
    <name evidence="2" type="ORF">KDL28_24285</name>
</gene>
<name>A0ABT1A5B0_9PSEU</name>
<comment type="caution">
    <text evidence="2">The sequence shown here is derived from an EMBL/GenBank/DDBJ whole genome shotgun (WGS) entry which is preliminary data.</text>
</comment>
<protein>
    <submittedName>
        <fullName evidence="2">Uncharacterized protein</fullName>
    </submittedName>
</protein>
<evidence type="ECO:0000313" key="2">
    <source>
        <dbReference type="EMBL" id="MCO1658185.1"/>
    </source>
</evidence>
<dbReference type="RefSeq" id="WP_252441858.1">
    <property type="nucleotide sequence ID" value="NZ_JAGSOV010000051.1"/>
</dbReference>
<evidence type="ECO:0000256" key="1">
    <source>
        <dbReference type="SAM" id="MobiDB-lite"/>
    </source>
</evidence>